<reference evidence="1 2" key="1">
    <citation type="journal article" date="2014" name="Agronomy (Basel)">
        <title>A Draft Genome Sequence for Ensete ventricosum, the Drought-Tolerant Tree Against Hunger.</title>
        <authorList>
            <person name="Harrison J."/>
            <person name="Moore K.A."/>
            <person name="Paszkiewicz K."/>
            <person name="Jones T."/>
            <person name="Grant M."/>
            <person name="Ambacheew D."/>
            <person name="Muzemil S."/>
            <person name="Studholme D.J."/>
        </authorList>
    </citation>
    <scope>NUCLEOTIDE SEQUENCE [LARGE SCALE GENOMIC DNA]</scope>
</reference>
<dbReference type="Proteomes" id="UP000287651">
    <property type="component" value="Unassembled WGS sequence"/>
</dbReference>
<comment type="caution">
    <text evidence="1">The sequence shown here is derived from an EMBL/GenBank/DDBJ whole genome shotgun (WGS) entry which is preliminary data.</text>
</comment>
<evidence type="ECO:0000313" key="1">
    <source>
        <dbReference type="EMBL" id="RRT33856.1"/>
    </source>
</evidence>
<organism evidence="1 2">
    <name type="scientific">Ensete ventricosum</name>
    <name type="common">Abyssinian banana</name>
    <name type="synonym">Musa ensete</name>
    <dbReference type="NCBI Taxonomy" id="4639"/>
    <lineage>
        <taxon>Eukaryota</taxon>
        <taxon>Viridiplantae</taxon>
        <taxon>Streptophyta</taxon>
        <taxon>Embryophyta</taxon>
        <taxon>Tracheophyta</taxon>
        <taxon>Spermatophyta</taxon>
        <taxon>Magnoliopsida</taxon>
        <taxon>Liliopsida</taxon>
        <taxon>Zingiberales</taxon>
        <taxon>Musaceae</taxon>
        <taxon>Ensete</taxon>
    </lineage>
</organism>
<accession>A0A426X322</accession>
<name>A0A426X322_ENSVE</name>
<sequence>MTVVRTQREDLRNVGIRFAAEQRLWNVRDGGRTVIIVALELLLENSPDPAHPLDLVKLMNLVRRHGGKETDPVVGVAVRENCSQSRKEMRTRKSASSITITDASFLTGATLRLSLFLSESIHLNHVIKSTTQIYVRS</sequence>
<dbReference type="EMBL" id="AMZH03028085">
    <property type="protein sequence ID" value="RRT33856.1"/>
    <property type="molecule type" value="Genomic_DNA"/>
</dbReference>
<protein>
    <submittedName>
        <fullName evidence="1">Uncharacterized protein</fullName>
    </submittedName>
</protein>
<dbReference type="AlphaFoldDB" id="A0A426X322"/>
<gene>
    <name evidence="1" type="ORF">B296_00044191</name>
</gene>
<proteinExistence type="predicted"/>
<evidence type="ECO:0000313" key="2">
    <source>
        <dbReference type="Proteomes" id="UP000287651"/>
    </source>
</evidence>